<accession>A0A370L9Q8</accession>
<dbReference type="RefSeq" id="WP_114828183.1">
    <property type="nucleotide sequence ID" value="NZ_QQTO01000037.1"/>
</dbReference>
<dbReference type="InterPro" id="IPR036388">
    <property type="entry name" value="WH-like_DNA-bd_sf"/>
</dbReference>
<evidence type="ECO:0000256" key="1">
    <source>
        <dbReference type="ARBA" id="ARBA00009437"/>
    </source>
</evidence>
<comment type="similarity">
    <text evidence="1">Belongs to the LysR transcriptional regulatory family.</text>
</comment>
<proteinExistence type="inferred from homology"/>
<dbReference type="InterPro" id="IPR005119">
    <property type="entry name" value="LysR_subst-bd"/>
</dbReference>
<dbReference type="PRINTS" id="PR00039">
    <property type="entry name" value="HTHLYSR"/>
</dbReference>
<dbReference type="PROSITE" id="PS50931">
    <property type="entry name" value="HTH_LYSR"/>
    <property type="match status" value="1"/>
</dbReference>
<keyword evidence="4" id="KW-0804">Transcription</keyword>
<dbReference type="SUPFAM" id="SSF46785">
    <property type="entry name" value="Winged helix' DNA-binding domain"/>
    <property type="match status" value="1"/>
</dbReference>
<evidence type="ECO:0000256" key="4">
    <source>
        <dbReference type="ARBA" id="ARBA00023163"/>
    </source>
</evidence>
<dbReference type="PANTHER" id="PTHR30126">
    <property type="entry name" value="HTH-TYPE TRANSCRIPTIONAL REGULATOR"/>
    <property type="match status" value="1"/>
</dbReference>
<dbReference type="AlphaFoldDB" id="A0A370L9Q8"/>
<dbReference type="Gene3D" id="1.10.10.10">
    <property type="entry name" value="Winged helix-like DNA-binding domain superfamily/Winged helix DNA-binding domain"/>
    <property type="match status" value="1"/>
</dbReference>
<protein>
    <submittedName>
        <fullName evidence="6">LysR family transcriptional regulator</fullName>
    </submittedName>
</protein>
<dbReference type="PANTHER" id="PTHR30126:SF40">
    <property type="entry name" value="HTH-TYPE TRANSCRIPTIONAL REGULATOR GLTR"/>
    <property type="match status" value="1"/>
</dbReference>
<dbReference type="GO" id="GO:0003700">
    <property type="term" value="F:DNA-binding transcription factor activity"/>
    <property type="evidence" value="ECO:0007669"/>
    <property type="project" value="InterPro"/>
</dbReference>
<evidence type="ECO:0000313" key="6">
    <source>
        <dbReference type="EMBL" id="RDJ28058.1"/>
    </source>
</evidence>
<keyword evidence="3" id="KW-0238">DNA-binding</keyword>
<comment type="caution">
    <text evidence="6">The sequence shown here is derived from an EMBL/GenBank/DDBJ whole genome shotgun (WGS) entry which is preliminary data.</text>
</comment>
<keyword evidence="7" id="KW-1185">Reference proteome</keyword>
<dbReference type="GO" id="GO:0000976">
    <property type="term" value="F:transcription cis-regulatory region binding"/>
    <property type="evidence" value="ECO:0007669"/>
    <property type="project" value="TreeGrafter"/>
</dbReference>
<dbReference type="Gene3D" id="3.40.190.290">
    <property type="match status" value="1"/>
</dbReference>
<dbReference type="Pfam" id="PF03466">
    <property type="entry name" value="LysR_substrate"/>
    <property type="match status" value="1"/>
</dbReference>
<gene>
    <name evidence="6" type="ORF">DWE98_05525</name>
</gene>
<dbReference type="Pfam" id="PF00126">
    <property type="entry name" value="HTH_1"/>
    <property type="match status" value="1"/>
</dbReference>
<dbReference type="Proteomes" id="UP000255207">
    <property type="component" value="Unassembled WGS sequence"/>
</dbReference>
<dbReference type="SUPFAM" id="SSF53850">
    <property type="entry name" value="Periplasmic binding protein-like II"/>
    <property type="match status" value="1"/>
</dbReference>
<keyword evidence="2" id="KW-0805">Transcription regulation</keyword>
<reference evidence="7" key="1">
    <citation type="submission" date="2018-07" db="EMBL/GenBank/DDBJ databases">
        <authorList>
            <person name="Safronova V.I."/>
            <person name="Chirak E.R."/>
            <person name="Sazanova A.L."/>
        </authorList>
    </citation>
    <scope>NUCLEOTIDE SEQUENCE [LARGE SCALE GENOMIC DNA]</scope>
    <source>
        <strain evidence="7">RCAM04685</strain>
    </source>
</reference>
<sequence length="303" mass="33366">MNVNLLHLRSFYAVANERSVSKAARRLNISQPTLSKQIKALEERHKIKLLEGRRPPLSLTPAGHALRDKAELLFDTANEIDAILGAAAADSDRLLRVGTDSPPYAAAFLAALTARVPQLHFRVTIANASQTTDLLTNAQIDLGIICEPIIQSDYSYVPLYVDRLVAIVPAAWTVPEPAPLSYIVEQTLLVREPTSRTLAAVKRLFAEAELVPLRIVELHTREMIREAVAQGLGISLMFEKECPPDSRIRVVPIESTSLALYAKGYLAVRTEHQRIPLIRTALDVGRAMLDTNVTEGSVTGARR</sequence>
<organism evidence="6 7">
    <name type="scientific">Bosea caraganae</name>
    <dbReference type="NCBI Taxonomy" id="2763117"/>
    <lineage>
        <taxon>Bacteria</taxon>
        <taxon>Pseudomonadati</taxon>
        <taxon>Pseudomonadota</taxon>
        <taxon>Alphaproteobacteria</taxon>
        <taxon>Hyphomicrobiales</taxon>
        <taxon>Boseaceae</taxon>
        <taxon>Bosea</taxon>
    </lineage>
</organism>
<name>A0A370L9Q8_9HYPH</name>
<dbReference type="InterPro" id="IPR000847">
    <property type="entry name" value="LysR_HTH_N"/>
</dbReference>
<evidence type="ECO:0000313" key="7">
    <source>
        <dbReference type="Proteomes" id="UP000255207"/>
    </source>
</evidence>
<feature type="domain" description="HTH lysR-type" evidence="5">
    <location>
        <begin position="1"/>
        <end position="60"/>
    </location>
</feature>
<dbReference type="InterPro" id="IPR036390">
    <property type="entry name" value="WH_DNA-bd_sf"/>
</dbReference>
<evidence type="ECO:0000259" key="5">
    <source>
        <dbReference type="PROSITE" id="PS50931"/>
    </source>
</evidence>
<dbReference type="EMBL" id="QQTP01000002">
    <property type="protein sequence ID" value="RDJ28058.1"/>
    <property type="molecule type" value="Genomic_DNA"/>
</dbReference>
<dbReference type="OrthoDB" id="8679465at2"/>
<dbReference type="CDD" id="cd05466">
    <property type="entry name" value="PBP2_LTTR_substrate"/>
    <property type="match status" value="1"/>
</dbReference>
<evidence type="ECO:0000256" key="3">
    <source>
        <dbReference type="ARBA" id="ARBA00023125"/>
    </source>
</evidence>
<evidence type="ECO:0000256" key="2">
    <source>
        <dbReference type="ARBA" id="ARBA00023015"/>
    </source>
</evidence>